<dbReference type="InterPro" id="IPR041679">
    <property type="entry name" value="DNA2/NAM7-like_C"/>
</dbReference>
<dbReference type="Pfam" id="PF25396">
    <property type="entry name" value="ZNFX1"/>
    <property type="match status" value="1"/>
</dbReference>
<gene>
    <name evidence="6" type="ORF">EV44_g1738</name>
</gene>
<dbReference type="PANTHER" id="PTHR10887:SF341">
    <property type="entry name" value="NFX1-TYPE ZINC FINGER-CONTAINING PROTEIN 1"/>
    <property type="match status" value="1"/>
</dbReference>
<evidence type="ECO:0000256" key="2">
    <source>
        <dbReference type="SAM" id="MobiDB-lite"/>
    </source>
</evidence>
<dbReference type="Gene3D" id="3.40.50.300">
    <property type="entry name" value="P-loop containing nucleotide triphosphate hydrolases"/>
    <property type="match status" value="3"/>
</dbReference>
<organism evidence="6 7">
    <name type="scientific">Uncinula necator</name>
    <name type="common">Grape powdery mildew</name>
    <dbReference type="NCBI Taxonomy" id="52586"/>
    <lineage>
        <taxon>Eukaryota</taxon>
        <taxon>Fungi</taxon>
        <taxon>Dikarya</taxon>
        <taxon>Ascomycota</taxon>
        <taxon>Pezizomycotina</taxon>
        <taxon>Leotiomycetes</taxon>
        <taxon>Erysiphales</taxon>
        <taxon>Erysiphaceae</taxon>
        <taxon>Erysiphe</taxon>
    </lineage>
</organism>
<name>A0A0B1P5E1_UNCNE</name>
<keyword evidence="1" id="KW-0067">ATP-binding</keyword>
<comment type="caution">
    <text evidence="6">The sequence shown here is derived from an EMBL/GenBank/DDBJ whole genome shotgun (WGS) entry which is preliminary data.</text>
</comment>
<feature type="domain" description="ZNFX1" evidence="5">
    <location>
        <begin position="147"/>
        <end position="255"/>
    </location>
</feature>
<evidence type="ECO:0000259" key="4">
    <source>
        <dbReference type="Pfam" id="PF13087"/>
    </source>
</evidence>
<feature type="domain" description="DNA2/NAM7 helicase helicase" evidence="3">
    <location>
        <begin position="658"/>
        <end position="720"/>
    </location>
</feature>
<dbReference type="InterPro" id="IPR041677">
    <property type="entry name" value="DNA2/NAM7_AAA_11"/>
</dbReference>
<feature type="domain" description="DNA2/NAM7 helicase helicase" evidence="3">
    <location>
        <begin position="343"/>
        <end position="467"/>
    </location>
</feature>
<dbReference type="SUPFAM" id="SSF52540">
    <property type="entry name" value="P-loop containing nucleoside triphosphate hydrolases"/>
    <property type="match status" value="1"/>
</dbReference>
<reference evidence="6 7" key="1">
    <citation type="journal article" date="2014" name="BMC Genomics">
        <title>Adaptive genomic structural variation in the grape powdery mildew pathogen, Erysiphe necator.</title>
        <authorList>
            <person name="Jones L."/>
            <person name="Riaz S."/>
            <person name="Morales-Cruz A."/>
            <person name="Amrine K.C."/>
            <person name="McGuire B."/>
            <person name="Gubler W.D."/>
            <person name="Walker M.A."/>
            <person name="Cantu D."/>
        </authorList>
    </citation>
    <scope>NUCLEOTIDE SEQUENCE [LARGE SCALE GENOMIC DNA]</scope>
    <source>
        <strain evidence="7">c</strain>
    </source>
</reference>
<dbReference type="InterPro" id="IPR027417">
    <property type="entry name" value="P-loop_NTPase"/>
</dbReference>
<proteinExistence type="predicted"/>
<feature type="compositionally biased region" description="Basic and acidic residues" evidence="2">
    <location>
        <begin position="1225"/>
        <end position="1238"/>
    </location>
</feature>
<dbReference type="GO" id="GO:0031380">
    <property type="term" value="C:nuclear RNA-directed RNA polymerase complex"/>
    <property type="evidence" value="ECO:0007669"/>
    <property type="project" value="TreeGrafter"/>
</dbReference>
<dbReference type="InterPro" id="IPR047187">
    <property type="entry name" value="SF1_C_Upf1"/>
</dbReference>
<dbReference type="EMBL" id="JNVN01002526">
    <property type="protein sequence ID" value="KHJ31864.1"/>
    <property type="molecule type" value="Genomic_DNA"/>
</dbReference>
<evidence type="ECO:0000259" key="3">
    <source>
        <dbReference type="Pfam" id="PF13086"/>
    </source>
</evidence>
<keyword evidence="7" id="KW-1185">Reference proteome</keyword>
<dbReference type="Pfam" id="PF13087">
    <property type="entry name" value="AAA_12"/>
    <property type="match status" value="2"/>
</dbReference>
<keyword evidence="1" id="KW-0378">Hydrolase</keyword>
<evidence type="ECO:0000313" key="7">
    <source>
        <dbReference type="Proteomes" id="UP000030854"/>
    </source>
</evidence>
<dbReference type="HOGENOM" id="CLU_001066_2_1_1"/>
<dbReference type="CDD" id="cd06008">
    <property type="entry name" value="NF-X1-zinc-finger"/>
    <property type="match status" value="1"/>
</dbReference>
<feature type="domain" description="DNA2/NAM7 helicase-like C-terminal" evidence="4">
    <location>
        <begin position="848"/>
        <end position="899"/>
    </location>
</feature>
<dbReference type="InterPro" id="IPR057373">
    <property type="entry name" value="ZNFX1"/>
</dbReference>
<dbReference type="InterPro" id="IPR045055">
    <property type="entry name" value="DNA2/NAM7-like"/>
</dbReference>
<keyword evidence="1" id="KW-0547">Nucleotide-binding</keyword>
<accession>A0A0B1P5E1</accession>
<dbReference type="Proteomes" id="UP000030854">
    <property type="component" value="Unassembled WGS sequence"/>
</dbReference>
<feature type="region of interest" description="Disordered" evidence="2">
    <location>
        <begin position="1225"/>
        <end position="1250"/>
    </location>
</feature>
<evidence type="ECO:0000259" key="5">
    <source>
        <dbReference type="Pfam" id="PF25396"/>
    </source>
</evidence>
<dbReference type="Pfam" id="PF13086">
    <property type="entry name" value="AAA_11"/>
    <property type="match status" value="2"/>
</dbReference>
<sequence>MHPQAGTKRGGAFPDAIEETNVITEKIPHNIPTNQAYKILKEHYHVKEHIYGLSKTESWRNLPDIPCSEEIMGNGNLSGVILQPEDWNEYQNDPIYYPEIPQNVVNCPWKSTKEYIAAHYKILREDAIASLRNVVQTFKRKPNMLEEDQINIYTEVTITGWFLTRQGPACRVEFCVDRSEKRVRWEQSRRLLQGSIVALSNSNDLFKTDCKVAIVAGRAIEGGLDQSPPTIDLFFGDSEKIEIDPHEKYVMLEARDGYFEASRHMLTAMQKLATEKFALQNHIVFLDQNVKAPQYLIDQPYLDLTWLKDYSSKSTGKTSQNRTCDLKNVNILQDFSQNFDFGMDESQIRALYAMITRSVAIVQGPPGTGKTYVSVSALRLMINNLRLGNPPIIVSAQTNHALDQLLCHIMKFEPNIARLGGQFSRTNTKIRERTLHELHSSNQNRGRDGEMGRCRKELSRLVEKIKDILAPLLTDNLLTLDLLIEYKIINEKQRQSFSAVNWVGDETSENEIASWLGSDQIMFIKRASPVNLGLPLEEDISEYEQRKDMIDIDEDPDDPLDVNSGNLIGTWIPYLREYTGRHVGTIDSKKWKKRLSKIKDIYEIHENERGAAYRYFEIRVNSCILKTFKSILREYQKLVHEFQIARALRDLDLLSHTGIKVIGCTTSGLAKYRGLLSALQPRVLLIEEAAETLEGKVMAGTPESIQQIIMVGDHQQLQASCTIRSLEEEPYNMKVSMFERLINNNLPYIVLNRQRRMITEIRELLCIKPRPFYENLYDHESVLDRDIARPAVPGMGGKDTYFFHHNWPEARNLEGSCYNEDEAEMVVSFFNYLYLNKLDPLKITILTVIDGYQGEENDVILLSLVRSNTQQSIGFLGNKNRLVVALSRARRGLYLFGNSVTLTTGESEDPNIGRELLWLPLICYMGSKRRYNLDDGLPITCSRHQNITVVNEAEDLEKLTGGCNLKCDRLLPCHHKCPLKCHAFDHENLSVCKEPCPITLACGHLCSRKCSVTCYCKKCDQRETGSVKLENLNIKSKLPRTTTERLDFFTNQGDYLNKSIVDSVISLNKTNCKLKFPYGHDEAGQVQRSESYYKKLGQRKLEWTKWDARKADQIAIEQERGREAQKNKNYPIEYHDSHKHITVRNGQRVTGKISQTIIEATNSTSKHLKKTTNDDLKPTRKNLYSEDKLSAKNWNRNFPTEWNSPTTPSKNFIEDDQLLIDLSDHGHHFLDDNPEKKSSAHKTGPKKLRDLSLLLEKSNIDNKEPSHLLD</sequence>
<evidence type="ECO:0000313" key="6">
    <source>
        <dbReference type="EMBL" id="KHJ31864.1"/>
    </source>
</evidence>
<dbReference type="PANTHER" id="PTHR10887">
    <property type="entry name" value="DNA2/NAM7 HELICASE FAMILY"/>
    <property type="match status" value="1"/>
</dbReference>
<feature type="domain" description="DNA2/NAM7 helicase-like C-terminal" evidence="4">
    <location>
        <begin position="733"/>
        <end position="847"/>
    </location>
</feature>
<dbReference type="STRING" id="52586.A0A0B1P5E1"/>
<dbReference type="GO" id="GO:0004386">
    <property type="term" value="F:helicase activity"/>
    <property type="evidence" value="ECO:0007669"/>
    <property type="project" value="InterPro"/>
</dbReference>
<protein>
    <submittedName>
        <fullName evidence="6">Putative atp binding</fullName>
    </submittedName>
</protein>
<dbReference type="OMA" id="EWIMVEA"/>
<dbReference type="CDD" id="cd18808">
    <property type="entry name" value="SF1_C_Upf1"/>
    <property type="match status" value="1"/>
</dbReference>
<evidence type="ECO:0000256" key="1">
    <source>
        <dbReference type="ARBA" id="ARBA00022806"/>
    </source>
</evidence>
<dbReference type="AlphaFoldDB" id="A0A0B1P5E1"/>
<dbReference type="GO" id="GO:0031048">
    <property type="term" value="P:regulatory ncRNA-mediated heterochromatin formation"/>
    <property type="evidence" value="ECO:0007669"/>
    <property type="project" value="TreeGrafter"/>
</dbReference>
<keyword evidence="1" id="KW-0347">Helicase</keyword>